<dbReference type="InterPro" id="IPR021836">
    <property type="entry name" value="DUF3429"/>
</dbReference>
<keyword evidence="3" id="KW-1185">Reference proteome</keyword>
<evidence type="ECO:0000313" key="3">
    <source>
        <dbReference type="Proteomes" id="UP000065641"/>
    </source>
</evidence>
<dbReference type="AlphaFoldDB" id="A0A0S2KHA0"/>
<feature type="transmembrane region" description="Helical" evidence="1">
    <location>
        <begin position="94"/>
        <end position="111"/>
    </location>
</feature>
<protein>
    <recommendedName>
        <fullName evidence="4">DUF3429 domain-containing protein</fullName>
    </recommendedName>
</protein>
<keyword evidence="1" id="KW-1133">Transmembrane helix</keyword>
<evidence type="ECO:0000256" key="1">
    <source>
        <dbReference type="SAM" id="Phobius"/>
    </source>
</evidence>
<evidence type="ECO:0000313" key="2">
    <source>
        <dbReference type="EMBL" id="ALO47491.1"/>
    </source>
</evidence>
<sequence length="145" mass="16128">MKPMPMTTRLALLGAIPFIFSALLLSLDILNLPVLGSVANLLGSYTLVIAVFMCGVHWGQYLQQAGDRASNLLIISNVLTVLLWIVWLIVPIDIFLMLALTVFLILLYIDMRLRMGGIISKNYFRTRLLVTTVVCACLLLSIYAI</sequence>
<feature type="transmembrane region" description="Helical" evidence="1">
    <location>
        <begin position="71"/>
        <end position="88"/>
    </location>
</feature>
<feature type="transmembrane region" description="Helical" evidence="1">
    <location>
        <begin position="123"/>
        <end position="144"/>
    </location>
</feature>
<proteinExistence type="predicted"/>
<accession>A0A0S2KHA0</accession>
<dbReference type="OrthoDB" id="8591832at2"/>
<name>A0A0S2KHA0_9GAMM</name>
<dbReference type="Proteomes" id="UP000065641">
    <property type="component" value="Chromosome"/>
</dbReference>
<reference evidence="2 3" key="1">
    <citation type="submission" date="2015-11" db="EMBL/GenBank/DDBJ databases">
        <authorList>
            <person name="Zhang Y."/>
            <person name="Guo Z."/>
        </authorList>
    </citation>
    <scope>NUCLEOTIDE SEQUENCE [LARGE SCALE GENOMIC DNA]</scope>
    <source>
        <strain evidence="2 3">KCTC 32221</strain>
    </source>
</reference>
<organism evidence="2 3">
    <name type="scientific">Pseudohongiella spirulinae</name>
    <dbReference type="NCBI Taxonomy" id="1249552"/>
    <lineage>
        <taxon>Bacteria</taxon>
        <taxon>Pseudomonadati</taxon>
        <taxon>Pseudomonadota</taxon>
        <taxon>Gammaproteobacteria</taxon>
        <taxon>Pseudomonadales</taxon>
        <taxon>Pseudohongiellaceae</taxon>
        <taxon>Pseudohongiella</taxon>
    </lineage>
</organism>
<feature type="transmembrane region" description="Helical" evidence="1">
    <location>
        <begin position="42"/>
        <end position="59"/>
    </location>
</feature>
<dbReference type="Pfam" id="PF11911">
    <property type="entry name" value="DUF3429"/>
    <property type="match status" value="1"/>
</dbReference>
<dbReference type="STRING" id="1249552.PS2015_2862"/>
<keyword evidence="1" id="KW-0812">Transmembrane</keyword>
<gene>
    <name evidence="2" type="ORF">PS2015_2862</name>
</gene>
<dbReference type="EMBL" id="CP013189">
    <property type="protein sequence ID" value="ALO47491.1"/>
    <property type="molecule type" value="Genomic_DNA"/>
</dbReference>
<keyword evidence="1" id="KW-0472">Membrane</keyword>
<dbReference type="KEGG" id="pspi:PS2015_2862"/>
<evidence type="ECO:0008006" key="4">
    <source>
        <dbReference type="Google" id="ProtNLM"/>
    </source>
</evidence>